<keyword evidence="10" id="KW-1185">Reference proteome</keyword>
<evidence type="ECO:0000313" key="9">
    <source>
        <dbReference type="Ensembl" id="ENSCCRP00000110101.1"/>
    </source>
</evidence>
<evidence type="ECO:0000256" key="6">
    <source>
        <dbReference type="ARBA" id="ARBA00034140"/>
    </source>
</evidence>
<dbReference type="InterPro" id="IPR013328">
    <property type="entry name" value="6PGD_dom2"/>
</dbReference>
<dbReference type="InterPro" id="IPR000313">
    <property type="entry name" value="PWWP_dom"/>
</dbReference>
<dbReference type="GeneTree" id="ENSGT00940000156435"/>
<dbReference type="InterPro" id="IPR035501">
    <property type="entry name" value="GLYR1_PWWP"/>
</dbReference>
<dbReference type="Pfam" id="PF03446">
    <property type="entry name" value="NAD_binding_2"/>
    <property type="match status" value="1"/>
</dbReference>
<dbReference type="GO" id="GO:0140673">
    <property type="term" value="P:transcription elongation-coupled chromatin remodeling"/>
    <property type="evidence" value="ECO:0007669"/>
    <property type="project" value="TreeGrafter"/>
</dbReference>
<comment type="similarity">
    <text evidence="2">Belongs to the HIBADH-related family. NP60 subfamily.</text>
</comment>
<dbReference type="Proteomes" id="UP001108240">
    <property type="component" value="Unplaced"/>
</dbReference>
<dbReference type="GO" id="GO:0051287">
    <property type="term" value="F:NAD binding"/>
    <property type="evidence" value="ECO:0007669"/>
    <property type="project" value="InterPro"/>
</dbReference>
<dbReference type="InterPro" id="IPR036291">
    <property type="entry name" value="NAD(P)-bd_dom_sf"/>
</dbReference>
<dbReference type="Ensembl" id="ENSCCRT00000193723.1">
    <property type="protein sequence ID" value="ENSCCRP00000110101.1"/>
    <property type="gene ID" value="ENSCCRG00000082387.1"/>
</dbReference>
<dbReference type="GO" id="GO:0000785">
    <property type="term" value="C:chromatin"/>
    <property type="evidence" value="ECO:0007669"/>
    <property type="project" value="TreeGrafter"/>
</dbReference>
<dbReference type="PANTHER" id="PTHR43580">
    <property type="entry name" value="OXIDOREDUCTASE GLYR1-RELATED"/>
    <property type="match status" value="1"/>
</dbReference>
<evidence type="ECO:0000256" key="7">
    <source>
        <dbReference type="ARBA" id="ARBA00034145"/>
    </source>
</evidence>
<accession>A0A9J7XU53</accession>
<evidence type="ECO:0000256" key="4">
    <source>
        <dbReference type="ARBA" id="ARBA00030287"/>
    </source>
</evidence>
<evidence type="ECO:0000256" key="1">
    <source>
        <dbReference type="ARBA" id="ARBA00004286"/>
    </source>
</evidence>
<evidence type="ECO:0000313" key="10">
    <source>
        <dbReference type="Proteomes" id="UP001108240"/>
    </source>
</evidence>
<evidence type="ECO:0000259" key="8">
    <source>
        <dbReference type="PROSITE" id="PS50812"/>
    </source>
</evidence>
<dbReference type="SUPFAM" id="SSF48179">
    <property type="entry name" value="6-phosphogluconate dehydrogenase C-terminal domain-like"/>
    <property type="match status" value="1"/>
</dbReference>
<proteinExistence type="inferred from homology"/>
<organism evidence="9 10">
    <name type="scientific">Cyprinus carpio carpio</name>
    <dbReference type="NCBI Taxonomy" id="630221"/>
    <lineage>
        <taxon>Eukaryota</taxon>
        <taxon>Metazoa</taxon>
        <taxon>Chordata</taxon>
        <taxon>Craniata</taxon>
        <taxon>Vertebrata</taxon>
        <taxon>Euteleostomi</taxon>
        <taxon>Actinopterygii</taxon>
        <taxon>Neopterygii</taxon>
        <taxon>Teleostei</taxon>
        <taxon>Ostariophysi</taxon>
        <taxon>Cypriniformes</taxon>
        <taxon>Cyprinidae</taxon>
        <taxon>Cyprininae</taxon>
        <taxon>Cyprinus</taxon>
    </lineage>
</organism>
<feature type="domain" description="PWWP" evidence="8">
    <location>
        <begin position="9"/>
        <end position="61"/>
    </location>
</feature>
<comment type="subcellular location">
    <subcellularLocation>
        <location evidence="1">Chromosome</location>
    </subcellularLocation>
</comment>
<dbReference type="GO" id="GO:0031491">
    <property type="term" value="F:nucleosome binding"/>
    <property type="evidence" value="ECO:0007669"/>
    <property type="project" value="TreeGrafter"/>
</dbReference>
<dbReference type="CDD" id="cd05836">
    <property type="entry name" value="PWWP_GLYR1"/>
    <property type="match status" value="1"/>
</dbReference>
<evidence type="ECO:0000256" key="2">
    <source>
        <dbReference type="ARBA" id="ARBA00007598"/>
    </source>
</evidence>
<name>A0A9J7XU53_CYPCA</name>
<keyword evidence="3" id="KW-0158">Chromosome</keyword>
<dbReference type="Gene3D" id="1.10.1040.10">
    <property type="entry name" value="N-(1-d-carboxylethyl)-l-norvaline Dehydrogenase, domain 2"/>
    <property type="match status" value="1"/>
</dbReference>
<dbReference type="InterPro" id="IPR051265">
    <property type="entry name" value="HIBADH-related_NP60_sf"/>
</dbReference>
<reference evidence="9" key="2">
    <citation type="submission" date="2025-09" db="UniProtKB">
        <authorList>
            <consortium name="Ensembl"/>
        </authorList>
    </citation>
    <scope>IDENTIFICATION</scope>
</reference>
<dbReference type="Gene3D" id="3.40.50.720">
    <property type="entry name" value="NAD(P)-binding Rossmann-like Domain"/>
    <property type="match status" value="1"/>
</dbReference>
<dbReference type="InterPro" id="IPR029154">
    <property type="entry name" value="HIBADH-like_NADP-bd"/>
</dbReference>
<dbReference type="Pfam" id="PF14833">
    <property type="entry name" value="NAD_binding_11"/>
    <property type="match status" value="1"/>
</dbReference>
<dbReference type="FunFam" id="1.10.1040.10:FF:000011">
    <property type="entry name" value="putative oxidoreductase GLYR1 isoform X1"/>
    <property type="match status" value="1"/>
</dbReference>
<evidence type="ECO:0000256" key="5">
    <source>
        <dbReference type="ARBA" id="ARBA00032038"/>
    </source>
</evidence>
<dbReference type="SMART" id="SM00293">
    <property type="entry name" value="PWWP"/>
    <property type="match status" value="1"/>
</dbReference>
<dbReference type="SUPFAM" id="SSF51735">
    <property type="entry name" value="NAD(P)-binding Rossmann-fold domains"/>
    <property type="match status" value="1"/>
</dbReference>
<dbReference type="InterPro" id="IPR006115">
    <property type="entry name" value="6PGDH_NADP-bd"/>
</dbReference>
<protein>
    <recommendedName>
        <fullName evidence="6">Cytokine-like nuclear factor N-PAC</fullName>
    </recommendedName>
    <alternativeName>
        <fullName evidence="4">Glyoxylate reductase 1 homolog</fullName>
    </alternativeName>
    <alternativeName>
        <fullName evidence="5">Nuclear protein NP60</fullName>
    </alternativeName>
    <alternativeName>
        <fullName evidence="7">Putative oxidoreductase GLYR1</fullName>
    </alternativeName>
</protein>
<dbReference type="PROSITE" id="PS50812">
    <property type="entry name" value="PWWP"/>
    <property type="match status" value="1"/>
</dbReference>
<evidence type="ECO:0000256" key="3">
    <source>
        <dbReference type="ARBA" id="ARBA00022454"/>
    </source>
</evidence>
<dbReference type="Gene3D" id="2.30.30.140">
    <property type="match status" value="1"/>
</dbReference>
<dbReference type="GO" id="GO:0003677">
    <property type="term" value="F:DNA binding"/>
    <property type="evidence" value="ECO:0007669"/>
    <property type="project" value="TreeGrafter"/>
</dbReference>
<dbReference type="PANTHER" id="PTHR43580:SF2">
    <property type="entry name" value="CYTOKINE-LIKE NUCLEAR FACTOR N-PAC"/>
    <property type="match status" value="1"/>
</dbReference>
<dbReference type="AlphaFoldDB" id="A0A9J7XU53"/>
<dbReference type="GO" id="GO:0050661">
    <property type="term" value="F:NADP binding"/>
    <property type="evidence" value="ECO:0007669"/>
    <property type="project" value="InterPro"/>
</dbReference>
<dbReference type="FunFam" id="3.40.50.720:FF:000058">
    <property type="entry name" value="Putative oxidoreductase GLYR1 homolog"/>
    <property type="match status" value="1"/>
</dbReference>
<dbReference type="Pfam" id="PF00855">
    <property type="entry name" value="PWWP"/>
    <property type="match status" value="1"/>
</dbReference>
<reference evidence="9" key="1">
    <citation type="submission" date="2025-08" db="UniProtKB">
        <authorList>
            <consortium name="Ensembl"/>
        </authorList>
    </citation>
    <scope>IDENTIFICATION</scope>
</reference>
<dbReference type="InterPro" id="IPR008927">
    <property type="entry name" value="6-PGluconate_DH-like_C_sf"/>
</dbReference>
<sequence length="433" mass="47688">YRLIIYFRGKLGRYPPWPGKIVSPPKDLKKPRGKKCFFVKFFGTEDHAWIKVEQLKPYHPHKEEMIKINKGKRFQQAVDAVEEYLKKAKGKDQVRIFTDLKSPFSLQPASSMEPITKRLKIIEEDTGSTSIQAADSTAINGSITPTDKRIGFLGLGLMGSGVVSNLLKMGHVVTVWNRTAEKCDLFIQEGARLGRTPAEVVSMCDITFSCVSDPKAARDLVLGPSGVLQGIRPGKCYVEMSTVDPETITELAQVITSRGGRFLEAPVSGSQQLSNDGMLVIVAAGDRSVYEDCSSCFQAMGKTSFFIGEAGNAARMMLILNMVQGSFMATIAEGLTLAQATGQSQQTFLDILCQGQMASTFVDQKCQNILQGNFKPDYYLKHIQKDLRLAISMGDSVNHPTPMAAAANEVYKRAKALDQSDNDMSAVYRAYIH</sequence>
<dbReference type="SUPFAM" id="SSF63748">
    <property type="entry name" value="Tudor/PWWP/MBT"/>
    <property type="match status" value="1"/>
</dbReference>